<sequence length="88" mass="10318">MAMYPFEKYYAPEWETIKTLDALNEILSDNKTIWLVYIFQDHMESLYPEIMSSINQDFTVAKKFPGTLNGGSVYVCVNDKSQRLNTYF</sequence>
<name>A0A286TX42_9BACT</name>
<protein>
    <submittedName>
        <fullName evidence="1">Acyl-ACP thioesterase</fullName>
    </submittedName>
</protein>
<reference evidence="2" key="1">
    <citation type="journal article" date="2017" name="Environ. Microbiol. Rep.">
        <title>Genetic Diversity of Marine Anaerobic Ammonium-Oxidizing Bacteria as Revealed by Genomic and Proteomic Analyses of 'Candidatus Scalindua japonica'.</title>
        <authorList>
            <person name="Oshiki M."/>
            <person name="Mizuto K."/>
            <person name="Kimura Z."/>
            <person name="Kindaichi T."/>
            <person name="Satoh H."/>
            <person name="Okabe S."/>
        </authorList>
    </citation>
    <scope>NUCLEOTIDE SEQUENCE [LARGE SCALE GENOMIC DNA]</scope>
    <source>
        <strain evidence="2">husup-a2</strain>
    </source>
</reference>
<evidence type="ECO:0000313" key="2">
    <source>
        <dbReference type="Proteomes" id="UP000218542"/>
    </source>
</evidence>
<organism evidence="1 2">
    <name type="scientific">Candidatus Scalindua japonica</name>
    <dbReference type="NCBI Taxonomy" id="1284222"/>
    <lineage>
        <taxon>Bacteria</taxon>
        <taxon>Pseudomonadati</taxon>
        <taxon>Planctomycetota</taxon>
        <taxon>Candidatus Brocadiia</taxon>
        <taxon>Candidatus Brocadiales</taxon>
        <taxon>Candidatus Scalinduaceae</taxon>
        <taxon>Candidatus Scalindua</taxon>
    </lineage>
</organism>
<comment type="caution">
    <text evidence="1">The sequence shown here is derived from an EMBL/GenBank/DDBJ whole genome shotgun (WGS) entry which is preliminary data.</text>
</comment>
<dbReference type="Proteomes" id="UP000218542">
    <property type="component" value="Unassembled WGS sequence"/>
</dbReference>
<dbReference type="EMBL" id="BAOS01000011">
    <property type="protein sequence ID" value="GAX60446.1"/>
    <property type="molecule type" value="Genomic_DNA"/>
</dbReference>
<keyword evidence="2" id="KW-1185">Reference proteome</keyword>
<gene>
    <name evidence="1" type="ORF">SCALIN_C11_0057</name>
</gene>
<evidence type="ECO:0000313" key="1">
    <source>
        <dbReference type="EMBL" id="GAX60446.1"/>
    </source>
</evidence>
<dbReference type="AlphaFoldDB" id="A0A286TX42"/>
<accession>A0A286TX42</accession>
<proteinExistence type="predicted"/>